<proteinExistence type="predicted"/>
<evidence type="ECO:0000313" key="3">
    <source>
        <dbReference type="Proteomes" id="UP000012429"/>
    </source>
</evidence>
<evidence type="ECO:0000313" key="2">
    <source>
        <dbReference type="EMBL" id="ENN87675.1"/>
    </source>
</evidence>
<comment type="caution">
    <text evidence="2">The sequence shown here is derived from an EMBL/GenBank/DDBJ whole genome shotgun (WGS) entry which is preliminary data.</text>
</comment>
<dbReference type="STRING" id="363754.RHSP_45775"/>
<evidence type="ECO:0000256" key="1">
    <source>
        <dbReference type="SAM" id="MobiDB-lite"/>
    </source>
</evidence>
<gene>
    <name evidence="2" type="ORF">RHSP_45775</name>
</gene>
<feature type="region of interest" description="Disordered" evidence="1">
    <location>
        <begin position="1"/>
        <end position="52"/>
    </location>
</feature>
<sequence length="429" mass="47900">MPLCPAKPTRFRHQSMQNFDRRPAQVSPPDDGSVEKPEVVSANDRQRFGGTGNRRVKPALAGIAKRPALIEQHDIVPLRTLRLVHCQCVAVVEFVIALARRPWNLALDILKGLLQELDLRSAPIHVVIFRADQKVDARLGGFPGRGHDLPERAVKQPLGGIVAQADQLVAGLRIVCRKAFQLAQTLIIAPASPVGADQYLIGLHHQRLRDLVLRDHLRGAVVAVHDLLALAHLHGELDDRIVAGLTMNIRQQIIRLLIREETAAGNRRELSGIAEHQNGRPEAHQILAERFVHHRAFVDDDERCLGNRALAVDGEHRGDRGLARLFVLDSLFAARPVDQRVDGLGVRGAARAQHLRRLAGEGRKQHVAVHMLGKMPRKRRFARAGIAEQTEQRRAPFLQPLGDGLERFILLRRELHRRNWQDSAAGSKQ</sequence>
<dbReference type="Proteomes" id="UP000012429">
    <property type="component" value="Unassembled WGS sequence"/>
</dbReference>
<name>N6V1C8_9HYPH</name>
<organism evidence="2 3">
    <name type="scientific">Rhizobium freirei PRF 81</name>
    <dbReference type="NCBI Taxonomy" id="363754"/>
    <lineage>
        <taxon>Bacteria</taxon>
        <taxon>Pseudomonadati</taxon>
        <taxon>Pseudomonadota</taxon>
        <taxon>Alphaproteobacteria</taxon>
        <taxon>Hyphomicrobiales</taxon>
        <taxon>Rhizobiaceae</taxon>
        <taxon>Rhizobium/Agrobacterium group</taxon>
        <taxon>Rhizobium</taxon>
    </lineage>
</organism>
<dbReference type="EMBL" id="AQHN01000055">
    <property type="protein sequence ID" value="ENN87675.1"/>
    <property type="molecule type" value="Genomic_DNA"/>
</dbReference>
<keyword evidence="3" id="KW-1185">Reference proteome</keyword>
<accession>N6V1C8</accession>
<reference evidence="2 3" key="1">
    <citation type="journal article" date="2012" name="BMC Genomics">
        <title>Genomic basis of broad host range and environmental adaptability of Rhizobium tropici CIAT 899 and Rhizobium sp. PRF 81 which are used in inoculants for common bean (Phaseolus vulgaris L.).</title>
        <authorList>
            <person name="Ormeno-Orrillo E."/>
            <person name="Menna P."/>
            <person name="Almeida L.G."/>
            <person name="Ollero F.J."/>
            <person name="Nicolas M.F."/>
            <person name="Pains Rodrigues E."/>
            <person name="Shigueyoshi Nakatani A."/>
            <person name="Silva Batista J.S."/>
            <person name="Oliveira Chueire L.M."/>
            <person name="Souza R.C."/>
            <person name="Ribeiro Vasconcelos A.T."/>
            <person name="Megias M."/>
            <person name="Hungria M."/>
            <person name="Martinez-Romero E."/>
        </authorList>
    </citation>
    <scope>NUCLEOTIDE SEQUENCE [LARGE SCALE GENOMIC DNA]</scope>
    <source>
        <strain evidence="2 3">PRF 81</strain>
    </source>
</reference>
<dbReference type="AlphaFoldDB" id="N6V1C8"/>
<protein>
    <submittedName>
        <fullName evidence="2">Uncharacterized protein</fullName>
    </submittedName>
</protein>